<dbReference type="InterPro" id="IPR029058">
    <property type="entry name" value="AB_hydrolase_fold"/>
</dbReference>
<organism evidence="10 11">
    <name type="scientific">Fusarium pseudoanthophilum</name>
    <dbReference type="NCBI Taxonomy" id="48495"/>
    <lineage>
        <taxon>Eukaryota</taxon>
        <taxon>Fungi</taxon>
        <taxon>Dikarya</taxon>
        <taxon>Ascomycota</taxon>
        <taxon>Pezizomycotina</taxon>
        <taxon>Sordariomycetes</taxon>
        <taxon>Hypocreomycetidae</taxon>
        <taxon>Hypocreales</taxon>
        <taxon>Nectriaceae</taxon>
        <taxon>Fusarium</taxon>
        <taxon>Fusarium fujikuroi species complex</taxon>
    </lineage>
</organism>
<dbReference type="Proteomes" id="UP000544095">
    <property type="component" value="Unassembled WGS sequence"/>
</dbReference>
<accession>A0A8H5PRR9</accession>
<dbReference type="Pfam" id="PF07690">
    <property type="entry name" value="MFS_1"/>
    <property type="match status" value="1"/>
</dbReference>
<evidence type="ECO:0000256" key="4">
    <source>
        <dbReference type="ARBA" id="ARBA00022989"/>
    </source>
</evidence>
<evidence type="ECO:0000256" key="8">
    <source>
        <dbReference type="SAM" id="Phobius"/>
    </source>
</evidence>
<proteinExistence type="predicted"/>
<dbReference type="PANTHER" id="PTHR43791:SF63">
    <property type="entry name" value="HIGH AFFINITY CYSTEINE TRANSPORTER"/>
    <property type="match status" value="1"/>
</dbReference>
<gene>
    <name evidence="10" type="ORF">FPANT_1809</name>
</gene>
<feature type="transmembrane region" description="Helical" evidence="8">
    <location>
        <begin position="1406"/>
        <end position="1428"/>
    </location>
</feature>
<comment type="subcellular location">
    <subcellularLocation>
        <location evidence="1">Membrane</location>
        <topology evidence="1">Multi-pass membrane protein</topology>
    </subcellularLocation>
</comment>
<feature type="transmembrane region" description="Helical" evidence="8">
    <location>
        <begin position="1180"/>
        <end position="1200"/>
    </location>
</feature>
<dbReference type="GO" id="GO:0016020">
    <property type="term" value="C:membrane"/>
    <property type="evidence" value="ECO:0007669"/>
    <property type="project" value="UniProtKB-SubCell"/>
</dbReference>
<dbReference type="SUPFAM" id="SSF53474">
    <property type="entry name" value="alpha/beta-Hydrolases"/>
    <property type="match status" value="1"/>
</dbReference>
<dbReference type="InterPro" id="IPR036259">
    <property type="entry name" value="MFS_trans_sf"/>
</dbReference>
<keyword evidence="2" id="KW-0813">Transport</keyword>
<evidence type="ECO:0000256" key="9">
    <source>
        <dbReference type="SAM" id="SignalP"/>
    </source>
</evidence>
<evidence type="ECO:0000256" key="7">
    <source>
        <dbReference type="SAM" id="MobiDB-lite"/>
    </source>
</evidence>
<dbReference type="GO" id="GO:0033229">
    <property type="term" value="F:cysteine transmembrane transporter activity"/>
    <property type="evidence" value="ECO:0007669"/>
    <property type="project" value="TreeGrafter"/>
</dbReference>
<feature type="signal peptide" evidence="9">
    <location>
        <begin position="1"/>
        <end position="22"/>
    </location>
</feature>
<dbReference type="Gene3D" id="1.20.1440.110">
    <property type="entry name" value="acylaminoacyl peptidase"/>
    <property type="match status" value="1"/>
</dbReference>
<dbReference type="PANTHER" id="PTHR43791">
    <property type="entry name" value="PERMEASE-RELATED"/>
    <property type="match status" value="1"/>
</dbReference>
<keyword evidence="3 8" id="KW-0812">Transmembrane</keyword>
<comment type="caution">
    <text evidence="10">The sequence shown here is derived from an EMBL/GenBank/DDBJ whole genome shotgun (WGS) entry which is preliminary data.</text>
</comment>
<feature type="transmembrane region" description="Helical" evidence="8">
    <location>
        <begin position="1149"/>
        <end position="1168"/>
    </location>
</feature>
<evidence type="ECO:0000256" key="6">
    <source>
        <dbReference type="ARBA" id="ARBA00023180"/>
    </source>
</evidence>
<feature type="chain" id="PRO_5034626322" evidence="9">
    <location>
        <begin position="23"/>
        <end position="1485"/>
    </location>
</feature>
<dbReference type="InterPro" id="IPR011701">
    <property type="entry name" value="MFS"/>
</dbReference>
<evidence type="ECO:0000256" key="3">
    <source>
        <dbReference type="ARBA" id="ARBA00022692"/>
    </source>
</evidence>
<feature type="transmembrane region" description="Helical" evidence="8">
    <location>
        <begin position="1339"/>
        <end position="1362"/>
    </location>
</feature>
<dbReference type="SUPFAM" id="SSF103473">
    <property type="entry name" value="MFS general substrate transporter"/>
    <property type="match status" value="1"/>
</dbReference>
<dbReference type="Gene3D" id="3.40.50.1820">
    <property type="entry name" value="alpha/beta hydrolase"/>
    <property type="match status" value="1"/>
</dbReference>
<feature type="transmembrane region" description="Helical" evidence="8">
    <location>
        <begin position="1285"/>
        <end position="1305"/>
    </location>
</feature>
<keyword evidence="9" id="KW-0732">Signal</keyword>
<evidence type="ECO:0000313" key="11">
    <source>
        <dbReference type="Proteomes" id="UP000544095"/>
    </source>
</evidence>
<evidence type="ECO:0000256" key="5">
    <source>
        <dbReference type="ARBA" id="ARBA00023136"/>
    </source>
</evidence>
<feature type="transmembrane region" description="Helical" evidence="8">
    <location>
        <begin position="1374"/>
        <end position="1394"/>
    </location>
</feature>
<keyword evidence="6" id="KW-0325">Glycoprotein</keyword>
<evidence type="ECO:0000256" key="2">
    <source>
        <dbReference type="ARBA" id="ARBA00022448"/>
    </source>
</evidence>
<name>A0A8H5PRR9_9HYPO</name>
<feature type="region of interest" description="Disordered" evidence="7">
    <location>
        <begin position="466"/>
        <end position="486"/>
    </location>
</feature>
<evidence type="ECO:0000313" key="10">
    <source>
        <dbReference type="EMBL" id="KAF5601438.1"/>
    </source>
</evidence>
<feature type="transmembrane region" description="Helical" evidence="8">
    <location>
        <begin position="1088"/>
        <end position="1109"/>
    </location>
</feature>
<reference evidence="10 11" key="1">
    <citation type="submission" date="2020-05" db="EMBL/GenBank/DDBJ databases">
        <title>Identification and distribution of gene clusters putatively required for synthesis of sphingolipid metabolism inhibitors in phylogenetically diverse species of the filamentous fungus Fusarium.</title>
        <authorList>
            <person name="Kim H.-S."/>
            <person name="Busman M."/>
            <person name="Brown D.W."/>
            <person name="Divon H."/>
            <person name="Uhlig S."/>
            <person name="Proctor R.H."/>
        </authorList>
    </citation>
    <scope>NUCLEOTIDE SEQUENCE [LARGE SCALE GENOMIC DNA]</scope>
    <source>
        <strain evidence="10 11">NRRL 25211</strain>
    </source>
</reference>
<feature type="transmembrane region" description="Helical" evidence="8">
    <location>
        <begin position="1312"/>
        <end position="1333"/>
    </location>
</feature>
<keyword evidence="4 8" id="KW-1133">Transmembrane helix</keyword>
<keyword evidence="11" id="KW-1185">Reference proteome</keyword>
<feature type="transmembrane region" description="Helical" evidence="8">
    <location>
        <begin position="1115"/>
        <end position="1137"/>
    </location>
</feature>
<evidence type="ECO:0000256" key="1">
    <source>
        <dbReference type="ARBA" id="ARBA00004141"/>
    </source>
</evidence>
<protein>
    <submittedName>
        <fullName evidence="10">Dal5p</fullName>
    </submittedName>
</protein>
<dbReference type="Gene3D" id="1.20.1250.20">
    <property type="entry name" value="MFS general substrate transporter like domains"/>
    <property type="match status" value="1"/>
</dbReference>
<sequence length="1485" mass="166292">MKLNNAAFLVFLATLRSSFSNALPSEVNLRRRDDSKNVTQLQIIPDVDFNFNVMATLATAPYQGADIGEILVATSQIKTGDFESYYKAYYDLATRVQDQAKAIDCKKHPVSARNAFFRASTYYRSADAFLHGNWSDPRIMSLWKQQADAFDKAMQLLPVPGKRVELQADNFTVPAIFFKTDKPGRRPTVILGTGYDGSMEDLYHTMGEALLQRGMNAIVYEGPGQPTVRRYQDLGFIPEWERVVTPIVDYALSRKDVDGSKLALMGFSFGGVLAPRAAAFEHRLAAVIALDGVFDFGQAMFKQFGPEITELFKARKKKEIDEAVALVQNNASMSSTLRWGIDQGEWSFKTHSAYTLLEKSQGFTLKGIVDNIKAPIFVGDGQNDMFFPGQAKELTKQLGSRATYHLFETASGGGLHCQCDLKKPSCSTCIRMKISCFGYRDVHSVKIKDQTSAVIRKVQRQRWVNTKASPDPCSSSSDYSSPDESIQPNYMEVDCLRISSPPEELALGYFLSIFTRSGPFAYLHQHTTALAIDDDIIQAIHAPALASLALEHRRGDLLRAARYHYSKALTRTNQDLSDPRVAILDKTLLRVLLLSTFEGLVFEGRGSTKNWELHVQGSLRLLVMRGKQQFQTEFGRRLFHHTAINVLTNCIMQSSPIADDFLQLYDYALSGESGLDESRARMIEFVCQFARMSDARKGMLATDFVRECMDLDQKAAQFIDLFFNELSYEVIDVNSDEYRQNATGTEICAYKDTIHRYQSQQSARVYNTARLMRLTVKEWIYSVFDGNPHQVIINEPDDDGPLKATWSQIPIKAALQASDVIDDMLASVPYSLELLNTPFRTASRYVVWPLANAAGSEVCPPPARLYIIDRLKELAVKANLDQAMQAANMLEERVPLEDWQDASSSSLVISEQHLAGTRLSTDPASIFKSIEGRHDNLQLLSHSDSSSIATHLQANGNMSDEKQVDPKVANASSSSSLNEGAVISGRAADETLDLIEKHGHEVGELTPEKKKKLKRKIYIHVLLLVTFIDFMLYVDKSTLGQATLLGLFKDTGLNNSEYNNLNSLFYTGYIIGQIPGQLLIQKLPLRTFISGIIFTWAVIVLLHCVAQSYGALIPLRFFLGFVESAVIPALEITMAMFFTPEELHQVQPLFYTSCIGSPMFTGLVSYGLLYSKASTSPWKFFMIITGGISLVLSVITWFWYPNNPATAWFLTTEQKVHTIRRIHETTRSSIEQKTFKKHQFIECLKDPISWLFAFSGFTLMLANNLPYQQSLLFLDLGVSPLGSTLVWVASGGFAILACITASLLIRFFPGHSAWWAALWCVPCIASSIGMVTIPWGNTIPMLACLLLPPNCFAQTWIISVGWVSSSCAGHTKRLTRNAMFMVLYGISNIISPQLWKTGGPRYYPAWIVQIVASFTLTPILLITIRFILSKRNKERRLWIAEQEALGNHGEGYVEQVVDGETVKVKVDVSMLDLTDLENKYFLYPL</sequence>
<keyword evidence="5 8" id="KW-0472">Membrane</keyword>
<feature type="compositionally biased region" description="Low complexity" evidence="7">
    <location>
        <begin position="469"/>
        <end position="485"/>
    </location>
</feature>
<dbReference type="EMBL" id="JAAOAR010000072">
    <property type="protein sequence ID" value="KAF5601438.1"/>
    <property type="molecule type" value="Genomic_DNA"/>
</dbReference>